<reference evidence="2 3" key="1">
    <citation type="journal article" date="2008" name="PLoS Genet.">
        <title>Genomic islands in the pathogenic filamentous fungus Aspergillus fumigatus.</title>
        <authorList>
            <person name="Fedorova N.D."/>
            <person name="Khaldi N."/>
            <person name="Joardar V.S."/>
            <person name="Maiti R."/>
            <person name="Amedeo P."/>
            <person name="Anderson M.J."/>
            <person name="Crabtree J."/>
            <person name="Silva J.C."/>
            <person name="Badger J.H."/>
            <person name="Albarraq A."/>
            <person name="Angiuoli S."/>
            <person name="Bussey H."/>
            <person name="Bowyer P."/>
            <person name="Cotty P.J."/>
            <person name="Dyer P.S."/>
            <person name="Egan A."/>
            <person name="Galens K."/>
            <person name="Fraser-Liggett C.M."/>
            <person name="Haas B.J."/>
            <person name="Inman J.M."/>
            <person name="Kent R."/>
            <person name="Lemieux S."/>
            <person name="Malavazi I."/>
            <person name="Orvis J."/>
            <person name="Roemer T."/>
            <person name="Ronning C.M."/>
            <person name="Sundaram J.P."/>
            <person name="Sutton G."/>
            <person name="Turner G."/>
            <person name="Venter J.C."/>
            <person name="White O.R."/>
            <person name="Whitty B.R."/>
            <person name="Youngman P."/>
            <person name="Wolfe K.H."/>
            <person name="Goldman G.H."/>
            <person name="Wortman J.R."/>
            <person name="Jiang B."/>
            <person name="Denning D.W."/>
            <person name="Nierman W.C."/>
        </authorList>
    </citation>
    <scope>NUCLEOTIDE SEQUENCE [LARGE SCALE GENOMIC DNA]</scope>
    <source>
        <strain evidence="3">ATCC 1007 / CBS 513.65 / DSM 816 / NCTC 3887 / NRRL 1</strain>
    </source>
</reference>
<dbReference type="EMBL" id="DS027049">
    <property type="protein sequence ID" value="EAW13060.1"/>
    <property type="molecule type" value="Genomic_DNA"/>
</dbReference>
<evidence type="ECO:0000313" key="3">
    <source>
        <dbReference type="Proteomes" id="UP000006701"/>
    </source>
</evidence>
<dbReference type="OMA" id="FYRIAMR"/>
<evidence type="ECO:0000313" key="2">
    <source>
        <dbReference type="EMBL" id="EAW13060.1"/>
    </source>
</evidence>
<organism evidence="2 3">
    <name type="scientific">Aspergillus clavatus (strain ATCC 1007 / CBS 513.65 / DSM 816 / NCTC 3887 / NRRL 1 / QM 1276 / 107)</name>
    <dbReference type="NCBI Taxonomy" id="344612"/>
    <lineage>
        <taxon>Eukaryota</taxon>
        <taxon>Fungi</taxon>
        <taxon>Dikarya</taxon>
        <taxon>Ascomycota</taxon>
        <taxon>Pezizomycotina</taxon>
        <taxon>Eurotiomycetes</taxon>
        <taxon>Eurotiomycetidae</taxon>
        <taxon>Eurotiales</taxon>
        <taxon>Aspergillaceae</taxon>
        <taxon>Aspergillus</taxon>
        <taxon>Aspergillus subgen. Fumigati</taxon>
    </lineage>
</organism>
<feature type="region of interest" description="Disordered" evidence="1">
    <location>
        <begin position="265"/>
        <end position="373"/>
    </location>
</feature>
<dbReference type="AlphaFoldDB" id="A1CBE2"/>
<dbReference type="KEGG" id="act:ACLA_014980"/>
<dbReference type="RefSeq" id="XP_001274486.1">
    <property type="nucleotide sequence ID" value="XM_001274485.1"/>
</dbReference>
<dbReference type="HOGENOM" id="CLU_020681_0_0_1"/>
<feature type="region of interest" description="Disordered" evidence="1">
    <location>
        <begin position="76"/>
        <end position="180"/>
    </location>
</feature>
<feature type="region of interest" description="Disordered" evidence="1">
    <location>
        <begin position="415"/>
        <end position="447"/>
    </location>
</feature>
<dbReference type="OrthoDB" id="5286775at2759"/>
<protein>
    <submittedName>
        <fullName evidence="2">Uncharacterized protein</fullName>
    </submittedName>
</protein>
<evidence type="ECO:0000256" key="1">
    <source>
        <dbReference type="SAM" id="MobiDB-lite"/>
    </source>
</evidence>
<feature type="compositionally biased region" description="Low complexity" evidence="1">
    <location>
        <begin position="78"/>
        <end position="95"/>
    </location>
</feature>
<gene>
    <name evidence="2" type="ORF">ACLA_014980</name>
</gene>
<accession>A1CBE2</accession>
<proteinExistence type="predicted"/>
<name>A1CBE2_ASPCL</name>
<dbReference type="eggNOG" id="ENOG502S7BG">
    <property type="taxonomic scope" value="Eukaryota"/>
</dbReference>
<sequence>MALQNMLVLSDRTESLVLSSAMGGVEKGHHAPTPAALASPSLFPDNGLHLTDSSESSLSSYMPVAIVSYFDGNETVTSENSDSNDHISSSASLSNGVKMRDPQPTADTAIESIEHNSEMTGSDGIRPRKKRTGDPMYVSGDIFDEEPMGSSETETTRDENSRFKKRRTSDSSYTPGQDDALADREGQILLGINKDGLIATKKKRVLDPTYVPGKDDDAYEEDEVLSPGLLRDGMITAKKKRVLDPTYIPGKEDDDADYDDEFISRVAKDGTGRKKRRTLDPTFTLAKDGQGANPYVSPKSPTIDKGRSPVRRTPRKRKAAPDVGARSSPTPSKESPARAAKKKKKTDSNLRQTAPLSPALTDPQSGDAEAAIVTKKPWETVDANLQPNHHLALEAKSVLTEAADERNKSLFSLANTHRDSQSIPPNGLAGKSNDKFGSSGKSDPVQKKIKTEDITKRISDSPAHASETLVAQKDEATDLKESLSIERAKRWATAVNVPKDLWSQGEKDLFYRIAMRGFEPLLPKQWHYDFSTLPDSLFTISREMAASTIAPARGSEFYAIKSLSDLFTLGGHVRDCSLLGIAPELVIKRAIKRYIRWAFNDAGLCINAGAIPVHTICARKTEESTVNAVMKANRRLQNLADRFQDTLSPSMTVKYRAAPAKQTRKKTHPVARSLTFPVLIGFVISGPVVAILTLNSDPSAAKAQGGKADSNFMCQFDLGEHGQDVWNSLAVAIAVMHIRHTTVGLAGNSPAGYITTTTDAQLDLDRDL</sequence>
<feature type="compositionally biased region" description="Basic residues" evidence="1">
    <location>
        <begin position="308"/>
        <end position="318"/>
    </location>
</feature>
<keyword evidence="3" id="KW-1185">Reference proteome</keyword>
<dbReference type="VEuPathDB" id="FungiDB:ACLA_014980"/>
<dbReference type="GeneID" id="4706668"/>
<dbReference type="Proteomes" id="UP000006701">
    <property type="component" value="Unassembled WGS sequence"/>
</dbReference>